<evidence type="ECO:0000256" key="1">
    <source>
        <dbReference type="ARBA" id="ARBA00009156"/>
    </source>
</evidence>
<keyword evidence="2" id="KW-0808">Transferase</keyword>
<keyword evidence="4" id="KW-0418">Kinase</keyword>
<dbReference type="PANTHER" id="PTHR10196:SF93">
    <property type="entry name" value="L-RHAMNULOKINASE"/>
    <property type="match status" value="1"/>
</dbReference>
<dbReference type="GO" id="GO:0006071">
    <property type="term" value="P:glycerol metabolic process"/>
    <property type="evidence" value="ECO:0007669"/>
    <property type="project" value="TreeGrafter"/>
</dbReference>
<dbReference type="GO" id="GO:0008993">
    <property type="term" value="F:rhamnulokinase activity"/>
    <property type="evidence" value="ECO:0007669"/>
    <property type="project" value="InterPro"/>
</dbReference>
<reference evidence="10" key="1">
    <citation type="submission" date="2020-05" db="EMBL/GenBank/DDBJ databases">
        <authorList>
            <person name="Chiriac C."/>
            <person name="Salcher M."/>
            <person name="Ghai R."/>
            <person name="Kavagutti S V."/>
        </authorList>
    </citation>
    <scope>NUCLEOTIDE SEQUENCE</scope>
</reference>
<evidence type="ECO:0000259" key="8">
    <source>
        <dbReference type="Pfam" id="PF00370"/>
    </source>
</evidence>
<name>A0A6J6U2N6_9ZZZZ</name>
<dbReference type="GO" id="GO:0019301">
    <property type="term" value="P:rhamnose catabolic process"/>
    <property type="evidence" value="ECO:0007669"/>
    <property type="project" value="InterPro"/>
</dbReference>
<evidence type="ECO:0000256" key="6">
    <source>
        <dbReference type="ARBA" id="ARBA00023157"/>
    </source>
</evidence>
<keyword evidence="6" id="KW-1015">Disulfide bond</keyword>
<dbReference type="SUPFAM" id="SSF53067">
    <property type="entry name" value="Actin-like ATPase domain"/>
    <property type="match status" value="2"/>
</dbReference>
<dbReference type="InterPro" id="IPR018484">
    <property type="entry name" value="FGGY_N"/>
</dbReference>
<evidence type="ECO:0000313" key="10">
    <source>
        <dbReference type="EMBL" id="CAB4753736.1"/>
    </source>
</evidence>
<organism evidence="10">
    <name type="scientific">freshwater metagenome</name>
    <dbReference type="NCBI Taxonomy" id="449393"/>
    <lineage>
        <taxon>unclassified sequences</taxon>
        <taxon>metagenomes</taxon>
        <taxon>ecological metagenomes</taxon>
    </lineage>
</organism>
<sequence>MTDSRSFTAVDLGAQSGRVVLGTFTPDGLALDEVHRFANEPITVSGTLCWDTSGLFEQTLIGIARACSLARSRGGRIEGISVDSWGVDYGLVDAGGSLVSPVRHYRASDPAIVPIANEHVSTAEAYSRTGITEMAINTCFQLIRDTRAGLLDSGPTMLPTPDLWTAWLTGSFGAERTIASTTGLLDQQTGDWAHDLVERYGIPLSVLPAIADAGSAAGVTLPAITERLGAPSPIPVYRGASHDTASAFASVADPGEGIGVISCGTWALAGCSTTTPVLTVDARTAGFTTEQGADRSTLLVRNLSGTWLLEECLREWAGGQPVAPLRASLLDAASAPDGHELAGTIDPGDASLIEAGDMPGRIARLYRRDCGDDRELSRIDTVHLILASLAHSFNHSVREAGRLTGQSFTEICMIGGGSQIAPLVDLTRQVTGLPVRTGPAEATSVGNLSIQAVASGVFATLGEARLAARRSDLS</sequence>
<dbReference type="CDD" id="cd07771">
    <property type="entry name" value="ASKHA_NBD_FGGY_RhaB-like"/>
    <property type="match status" value="1"/>
</dbReference>
<evidence type="ECO:0000256" key="5">
    <source>
        <dbReference type="ARBA" id="ARBA00022840"/>
    </source>
</evidence>
<accession>A0A6J6U2N6</accession>
<dbReference type="Gene3D" id="3.30.420.40">
    <property type="match status" value="2"/>
</dbReference>
<dbReference type="AlphaFoldDB" id="A0A6J6U2N6"/>
<evidence type="ECO:0000256" key="2">
    <source>
        <dbReference type="ARBA" id="ARBA00022679"/>
    </source>
</evidence>
<dbReference type="GO" id="GO:0005524">
    <property type="term" value="F:ATP binding"/>
    <property type="evidence" value="ECO:0007669"/>
    <property type="project" value="UniProtKB-KW"/>
</dbReference>
<evidence type="ECO:0000256" key="3">
    <source>
        <dbReference type="ARBA" id="ARBA00022741"/>
    </source>
</evidence>
<dbReference type="Pfam" id="PF00370">
    <property type="entry name" value="FGGY_N"/>
    <property type="match status" value="1"/>
</dbReference>
<feature type="domain" description="Carbohydrate kinase FGGY N-terminal" evidence="8">
    <location>
        <begin position="9"/>
        <end position="247"/>
    </location>
</feature>
<dbReference type="GO" id="GO:0005829">
    <property type="term" value="C:cytosol"/>
    <property type="evidence" value="ECO:0007669"/>
    <property type="project" value="TreeGrafter"/>
</dbReference>
<comment type="similarity">
    <text evidence="1">Belongs to the FGGY kinase family.</text>
</comment>
<dbReference type="InterPro" id="IPR043129">
    <property type="entry name" value="ATPase_NBD"/>
</dbReference>
<dbReference type="PANTHER" id="PTHR10196">
    <property type="entry name" value="SUGAR KINASE"/>
    <property type="match status" value="1"/>
</dbReference>
<dbReference type="InterPro" id="IPR013449">
    <property type="entry name" value="Rhamnulokinase"/>
</dbReference>
<protein>
    <submittedName>
        <fullName evidence="10">Unannotated protein</fullName>
    </submittedName>
</protein>
<evidence type="ECO:0000259" key="9">
    <source>
        <dbReference type="Pfam" id="PF02782"/>
    </source>
</evidence>
<gene>
    <name evidence="10" type="ORF">UFOPK2786_01423</name>
</gene>
<dbReference type="InterPro" id="IPR018485">
    <property type="entry name" value="FGGY_C"/>
</dbReference>
<evidence type="ECO:0000256" key="4">
    <source>
        <dbReference type="ARBA" id="ARBA00022777"/>
    </source>
</evidence>
<proteinExistence type="inferred from homology"/>
<feature type="domain" description="Carbohydrate kinase FGGY C-terminal" evidence="9">
    <location>
        <begin position="260"/>
        <end position="454"/>
    </location>
</feature>
<evidence type="ECO:0000256" key="7">
    <source>
        <dbReference type="ARBA" id="ARBA00023308"/>
    </source>
</evidence>
<dbReference type="Pfam" id="PF02782">
    <property type="entry name" value="FGGY_C"/>
    <property type="match status" value="1"/>
</dbReference>
<keyword evidence="5" id="KW-0067">ATP-binding</keyword>
<keyword evidence="3" id="KW-0547">Nucleotide-binding</keyword>
<keyword evidence="7" id="KW-0684">Rhamnose metabolism</keyword>
<dbReference type="GO" id="GO:0004370">
    <property type="term" value="F:glycerol kinase activity"/>
    <property type="evidence" value="ECO:0007669"/>
    <property type="project" value="TreeGrafter"/>
</dbReference>
<dbReference type="EMBL" id="CAEZYW010000247">
    <property type="protein sequence ID" value="CAB4753736.1"/>
    <property type="molecule type" value="Genomic_DNA"/>
</dbReference>